<keyword evidence="5" id="KW-1185">Reference proteome</keyword>
<evidence type="ECO:0000313" key="4">
    <source>
        <dbReference type="EMBL" id="MBC9797969.1"/>
    </source>
</evidence>
<dbReference type="AlphaFoldDB" id="A0A926JVA4"/>
<dbReference type="InterPro" id="IPR036942">
    <property type="entry name" value="Beta-barrel_TonB_sf"/>
</dbReference>
<comment type="caution">
    <text evidence="4">The sequence shown here is derived from an EMBL/GenBank/DDBJ whole genome shotgun (WGS) entry which is preliminary data.</text>
</comment>
<keyword evidence="2" id="KW-0472">Membrane</keyword>
<accession>A0A926JVA4</accession>
<gene>
    <name evidence="4" type="ORF">IBL28_18500</name>
</gene>
<dbReference type="Proteomes" id="UP000653730">
    <property type="component" value="Unassembled WGS sequence"/>
</dbReference>
<organism evidence="4 5">
    <name type="scientific">Sinomicrobium weinanense</name>
    <dbReference type="NCBI Taxonomy" id="2842200"/>
    <lineage>
        <taxon>Bacteria</taxon>
        <taxon>Pseudomonadati</taxon>
        <taxon>Bacteroidota</taxon>
        <taxon>Flavobacteriia</taxon>
        <taxon>Flavobacteriales</taxon>
        <taxon>Flavobacteriaceae</taxon>
        <taxon>Sinomicrobium</taxon>
    </lineage>
</organism>
<keyword evidence="3" id="KW-0998">Cell outer membrane</keyword>
<feature type="non-terminal residue" evidence="4">
    <location>
        <position position="1"/>
    </location>
</feature>
<evidence type="ECO:0000256" key="2">
    <source>
        <dbReference type="ARBA" id="ARBA00023136"/>
    </source>
</evidence>
<sequence>PQEYEARNNFLKEGETIDEKRELQGQSPYLINAGLNYKSEETGLETGLFYNVQGKTLEVVGSAGLNPDVYTMPFNSLNFNFSKTLGEEQRSKISLKVNNLLDDDRQSQYESFRAQNQNFSFRAPGREFSIGYSYRF</sequence>
<comment type="subcellular location">
    <subcellularLocation>
        <location evidence="1">Cell outer membrane</location>
    </subcellularLocation>
</comment>
<keyword evidence="4" id="KW-0675">Receptor</keyword>
<dbReference type="SUPFAM" id="SSF56935">
    <property type="entry name" value="Porins"/>
    <property type="match status" value="1"/>
</dbReference>
<evidence type="ECO:0000313" key="5">
    <source>
        <dbReference type="Proteomes" id="UP000653730"/>
    </source>
</evidence>
<protein>
    <submittedName>
        <fullName evidence="4">TonB-dependent receptor</fullName>
    </submittedName>
</protein>
<proteinExistence type="predicted"/>
<dbReference type="EMBL" id="JACVDC010000081">
    <property type="protein sequence ID" value="MBC9797969.1"/>
    <property type="molecule type" value="Genomic_DNA"/>
</dbReference>
<dbReference type="GO" id="GO:0009279">
    <property type="term" value="C:cell outer membrane"/>
    <property type="evidence" value="ECO:0007669"/>
    <property type="project" value="UniProtKB-SubCell"/>
</dbReference>
<evidence type="ECO:0000256" key="1">
    <source>
        <dbReference type="ARBA" id="ARBA00004442"/>
    </source>
</evidence>
<evidence type="ECO:0000256" key="3">
    <source>
        <dbReference type="ARBA" id="ARBA00023237"/>
    </source>
</evidence>
<reference evidence="4 5" key="1">
    <citation type="submission" date="2020-09" db="EMBL/GenBank/DDBJ databases">
        <title>Sinomicrobium weinanense sp. nov., a halophilic bacteria isolated from saline-alkali soil.</title>
        <authorList>
            <person name="Wu P."/>
            <person name="Ren H."/>
            <person name="Mei Y."/>
            <person name="Liang Y."/>
            <person name="Chen Z."/>
        </authorList>
    </citation>
    <scope>NUCLEOTIDE SEQUENCE [LARGE SCALE GENOMIC DNA]</scope>
    <source>
        <strain evidence="4 5">FJxs</strain>
    </source>
</reference>
<name>A0A926JVA4_9FLAO</name>
<dbReference type="Gene3D" id="2.40.170.20">
    <property type="entry name" value="TonB-dependent receptor, beta-barrel domain"/>
    <property type="match status" value="1"/>
</dbReference>